<keyword evidence="5 9" id="KW-0418">Kinase</keyword>
<evidence type="ECO:0000256" key="7">
    <source>
        <dbReference type="PROSITE-ProRule" id="PRU10141"/>
    </source>
</evidence>
<dbReference type="CDD" id="cd14014">
    <property type="entry name" value="STKc_PknB_like"/>
    <property type="match status" value="1"/>
</dbReference>
<dbReference type="Proteomes" id="UP000664109">
    <property type="component" value="Unassembled WGS sequence"/>
</dbReference>
<evidence type="ECO:0000313" key="10">
    <source>
        <dbReference type="Proteomes" id="UP000664109"/>
    </source>
</evidence>
<keyword evidence="2" id="KW-0723">Serine/threonine-protein kinase</keyword>
<evidence type="ECO:0000256" key="1">
    <source>
        <dbReference type="ARBA" id="ARBA00012513"/>
    </source>
</evidence>
<gene>
    <name evidence="9" type="ORF">JE024_06505</name>
</gene>
<dbReference type="EMBL" id="JAFEJA010000001">
    <property type="protein sequence ID" value="MBM9618401.1"/>
    <property type="molecule type" value="Genomic_DNA"/>
</dbReference>
<evidence type="ECO:0000259" key="8">
    <source>
        <dbReference type="PROSITE" id="PS50011"/>
    </source>
</evidence>
<dbReference type="Pfam" id="PF00069">
    <property type="entry name" value="Pkinase"/>
    <property type="match status" value="1"/>
</dbReference>
<dbReference type="PANTHER" id="PTHR43289:SF6">
    <property type="entry name" value="SERINE_THREONINE-PROTEIN KINASE NEKL-3"/>
    <property type="match status" value="1"/>
</dbReference>
<dbReference type="SUPFAM" id="SSF48452">
    <property type="entry name" value="TPR-like"/>
    <property type="match status" value="1"/>
</dbReference>
<dbReference type="InterPro" id="IPR017441">
    <property type="entry name" value="Protein_kinase_ATP_BS"/>
</dbReference>
<dbReference type="SMART" id="SM00220">
    <property type="entry name" value="S_TKc"/>
    <property type="match status" value="1"/>
</dbReference>
<dbReference type="PROSITE" id="PS00107">
    <property type="entry name" value="PROTEIN_KINASE_ATP"/>
    <property type="match status" value="1"/>
</dbReference>
<dbReference type="RefSeq" id="WP_205372679.1">
    <property type="nucleotide sequence ID" value="NZ_JAFEJA010000001.1"/>
</dbReference>
<dbReference type="Gene3D" id="3.30.200.20">
    <property type="entry name" value="Phosphorylase Kinase, domain 1"/>
    <property type="match status" value="1"/>
</dbReference>
<dbReference type="SUPFAM" id="SSF56112">
    <property type="entry name" value="Protein kinase-like (PK-like)"/>
    <property type="match status" value="1"/>
</dbReference>
<dbReference type="PANTHER" id="PTHR43289">
    <property type="entry name" value="MITOGEN-ACTIVATED PROTEIN KINASE KINASE KINASE 20-RELATED"/>
    <property type="match status" value="1"/>
</dbReference>
<dbReference type="PROSITE" id="PS50011">
    <property type="entry name" value="PROTEIN_KINASE_DOM"/>
    <property type="match status" value="1"/>
</dbReference>
<feature type="binding site" evidence="7">
    <location>
        <position position="40"/>
    </location>
    <ligand>
        <name>ATP</name>
        <dbReference type="ChEBI" id="CHEBI:30616"/>
    </ligand>
</feature>
<name>A0ABS2ULH8_9ACTN</name>
<organism evidence="9 10">
    <name type="scientific">Streptomyces zhihengii</name>
    <dbReference type="NCBI Taxonomy" id="1818004"/>
    <lineage>
        <taxon>Bacteria</taxon>
        <taxon>Bacillati</taxon>
        <taxon>Actinomycetota</taxon>
        <taxon>Actinomycetes</taxon>
        <taxon>Kitasatosporales</taxon>
        <taxon>Streptomycetaceae</taxon>
        <taxon>Streptomyces</taxon>
    </lineage>
</organism>
<sequence>MQQGTVLGGRYTLGRLLGNGGMGEVREAADGLTGATVAVKTMLPRVDDAEGARRFAREMEAMQRANSRYVVGLLDSGTHGDTAYLVMEYVDGRSLDRLLADGRSWSVPETVLMLWQLAKGLAHAHRHDILHRDVKPGNIMVVAEKEAKLCDFGIAKLLGDHSATDLTGAGVVGTPAYLAPERWAPGAVDTTLSDMYALGCVAYELLAGQHVFARERSQGDLRELHAQARPRPLHTLRSDLPHALQRLVEALLAKHPEDRPSADFTAAVLEVPPLRALGESAAAARMREYAAESDRQAAAADGLRRSGSLEEARREYRTIVRRRTLLQGPDDDSTLRARQAMADCLWAMNDAEGSIRLCREIAADWARTFGDTGADAIATLQALAFRLGVNGRHAEALEYLERIARARAETRGDSPVTFTAEHHWADCLLKCGRAAEAATVLRRVVTGRAQVLGADDAETVRSALLLSEALLACGEPAEALELLRQLAARGPGSPVHTEAGPQGLRERIEAAERAGRGRGFFRRRGV</sequence>
<evidence type="ECO:0000256" key="4">
    <source>
        <dbReference type="ARBA" id="ARBA00022741"/>
    </source>
</evidence>
<keyword evidence="4 7" id="KW-0547">Nucleotide-binding</keyword>
<evidence type="ECO:0000256" key="3">
    <source>
        <dbReference type="ARBA" id="ARBA00022679"/>
    </source>
</evidence>
<dbReference type="Gene3D" id="1.10.510.10">
    <property type="entry name" value="Transferase(Phosphotransferase) domain 1"/>
    <property type="match status" value="1"/>
</dbReference>
<dbReference type="InterPro" id="IPR008271">
    <property type="entry name" value="Ser/Thr_kinase_AS"/>
</dbReference>
<dbReference type="InterPro" id="IPR011990">
    <property type="entry name" value="TPR-like_helical_dom_sf"/>
</dbReference>
<dbReference type="EC" id="2.7.11.1" evidence="1"/>
<feature type="domain" description="Protein kinase" evidence="8">
    <location>
        <begin position="11"/>
        <end position="274"/>
    </location>
</feature>
<dbReference type="PROSITE" id="PS00108">
    <property type="entry name" value="PROTEIN_KINASE_ST"/>
    <property type="match status" value="1"/>
</dbReference>
<accession>A0ABS2ULH8</accession>
<dbReference type="Gene3D" id="1.25.40.10">
    <property type="entry name" value="Tetratricopeptide repeat domain"/>
    <property type="match status" value="1"/>
</dbReference>
<evidence type="ECO:0000256" key="6">
    <source>
        <dbReference type="ARBA" id="ARBA00022840"/>
    </source>
</evidence>
<comment type="caution">
    <text evidence="9">The sequence shown here is derived from an EMBL/GenBank/DDBJ whole genome shotgun (WGS) entry which is preliminary data.</text>
</comment>
<reference evidence="9 10" key="1">
    <citation type="journal article" date="2016" name="Arch. Microbiol.">
        <title>Streptomyces zhihengii sp. nov., isolated from rhizospheric soil of Psammosilene tunicoides.</title>
        <authorList>
            <person name="Huang M.J."/>
            <person name="Fei J.J."/>
            <person name="Salam N."/>
            <person name="Kim C.J."/>
            <person name="Hozzein W.N."/>
            <person name="Xiao M."/>
            <person name="Huang H.Q."/>
            <person name="Li W.J."/>
        </authorList>
    </citation>
    <scope>NUCLEOTIDE SEQUENCE [LARGE SCALE GENOMIC DNA]</scope>
    <source>
        <strain evidence="9 10">YIM T102</strain>
    </source>
</reference>
<keyword evidence="3" id="KW-0808">Transferase</keyword>
<dbReference type="InterPro" id="IPR011009">
    <property type="entry name" value="Kinase-like_dom_sf"/>
</dbReference>
<dbReference type="GO" id="GO:0016301">
    <property type="term" value="F:kinase activity"/>
    <property type="evidence" value="ECO:0007669"/>
    <property type="project" value="UniProtKB-KW"/>
</dbReference>
<keyword evidence="6 7" id="KW-0067">ATP-binding</keyword>
<keyword evidence="10" id="KW-1185">Reference proteome</keyword>
<proteinExistence type="predicted"/>
<dbReference type="InterPro" id="IPR000719">
    <property type="entry name" value="Prot_kinase_dom"/>
</dbReference>
<protein>
    <recommendedName>
        <fullName evidence="1">non-specific serine/threonine protein kinase</fullName>
        <ecNumber evidence="1">2.7.11.1</ecNumber>
    </recommendedName>
</protein>
<dbReference type="Pfam" id="PF13424">
    <property type="entry name" value="TPR_12"/>
    <property type="match status" value="1"/>
</dbReference>
<evidence type="ECO:0000256" key="2">
    <source>
        <dbReference type="ARBA" id="ARBA00022527"/>
    </source>
</evidence>
<evidence type="ECO:0000313" key="9">
    <source>
        <dbReference type="EMBL" id="MBM9618401.1"/>
    </source>
</evidence>
<evidence type="ECO:0000256" key="5">
    <source>
        <dbReference type="ARBA" id="ARBA00022777"/>
    </source>
</evidence>